<protein>
    <submittedName>
        <fullName evidence="3">Uncharacterized protein</fullName>
    </submittedName>
</protein>
<keyword evidence="4" id="KW-1185">Reference proteome</keyword>
<keyword evidence="1" id="KW-0175">Coiled coil</keyword>
<name>A0A319EFI5_ASPSB</name>
<accession>A0A319EFI5</accession>
<evidence type="ECO:0000313" key="4">
    <source>
        <dbReference type="Proteomes" id="UP000248423"/>
    </source>
</evidence>
<evidence type="ECO:0000256" key="2">
    <source>
        <dbReference type="SAM" id="MobiDB-lite"/>
    </source>
</evidence>
<gene>
    <name evidence="3" type="ORF">BO78DRAFT_408470</name>
</gene>
<dbReference type="Proteomes" id="UP000248423">
    <property type="component" value="Unassembled WGS sequence"/>
</dbReference>
<dbReference type="VEuPathDB" id="FungiDB:BO78DRAFT_408470"/>
<reference evidence="3 4" key="1">
    <citation type="submission" date="2018-02" db="EMBL/GenBank/DDBJ databases">
        <title>The genomes of Aspergillus section Nigri reveals drivers in fungal speciation.</title>
        <authorList>
            <consortium name="DOE Joint Genome Institute"/>
            <person name="Vesth T.C."/>
            <person name="Nybo J."/>
            <person name="Theobald S."/>
            <person name="Brandl J."/>
            <person name="Frisvad J.C."/>
            <person name="Nielsen K.F."/>
            <person name="Lyhne E.K."/>
            <person name="Kogle M.E."/>
            <person name="Kuo A."/>
            <person name="Riley R."/>
            <person name="Clum A."/>
            <person name="Nolan M."/>
            <person name="Lipzen A."/>
            <person name="Salamov A."/>
            <person name="Henrissat B."/>
            <person name="Wiebenga A."/>
            <person name="De vries R.P."/>
            <person name="Grigoriev I.V."/>
            <person name="Mortensen U.H."/>
            <person name="Andersen M.R."/>
            <person name="Baker S.E."/>
        </authorList>
    </citation>
    <scope>NUCLEOTIDE SEQUENCE [LARGE SCALE GENOMIC DNA]</scope>
    <source>
        <strain evidence="3 4">CBS 121057</strain>
    </source>
</reference>
<dbReference type="STRING" id="1448318.A0A319EFI5"/>
<evidence type="ECO:0000313" key="3">
    <source>
        <dbReference type="EMBL" id="PYI05258.1"/>
    </source>
</evidence>
<dbReference type="AlphaFoldDB" id="A0A319EFI5"/>
<dbReference type="EMBL" id="KZ826360">
    <property type="protein sequence ID" value="PYI05258.1"/>
    <property type="molecule type" value="Genomic_DNA"/>
</dbReference>
<feature type="region of interest" description="Disordered" evidence="2">
    <location>
        <begin position="1"/>
        <end position="28"/>
    </location>
</feature>
<dbReference type="OrthoDB" id="4755094at2759"/>
<feature type="coiled-coil region" evidence="1">
    <location>
        <begin position="59"/>
        <end position="86"/>
    </location>
</feature>
<feature type="compositionally biased region" description="Polar residues" evidence="2">
    <location>
        <begin position="9"/>
        <end position="22"/>
    </location>
</feature>
<sequence>MDKTGRGGSNYTAQDRQANVAQRQDRDRRNVSQIFDDLEGLSRDSLGLRRAWVRKQEIIDSLREQFHRSEQRNQQLEKQLQDCQARILKFSPASCLSDTTVSGEFIKIRDNLSNWVEEFPDICSDFKRDLPMAVNGFENDPLIFGWPDSYPQEPIAVQSELLMHLVFCRLWIGFFNVPIPGLSSSDENLLAHLQEGMLLLQPKKGWCDVRDVPLHSLTSLDTESINAWRSDTMKAYAASRKYQKGVNDKCSKAIADLRSLFAWFDFSHRINWDNKLARFSEEILGPATGLATKMSSSTTQYKWEWYGEANFPQQVVRKHHLKQFIVQNARTHHKVSIANLEYLPDETPVGKLLVIIFPALFRRGESGHEDFQIEKAVILVHVDGNWLRQNKVENKSTTLQKMSSKASEIMG</sequence>
<evidence type="ECO:0000256" key="1">
    <source>
        <dbReference type="SAM" id="Coils"/>
    </source>
</evidence>
<organism evidence="3 4">
    <name type="scientific">Aspergillus sclerotiicarbonarius (strain CBS 121057 / IBT 28362)</name>
    <dbReference type="NCBI Taxonomy" id="1448318"/>
    <lineage>
        <taxon>Eukaryota</taxon>
        <taxon>Fungi</taxon>
        <taxon>Dikarya</taxon>
        <taxon>Ascomycota</taxon>
        <taxon>Pezizomycotina</taxon>
        <taxon>Eurotiomycetes</taxon>
        <taxon>Eurotiomycetidae</taxon>
        <taxon>Eurotiales</taxon>
        <taxon>Aspergillaceae</taxon>
        <taxon>Aspergillus</taxon>
        <taxon>Aspergillus subgen. Circumdati</taxon>
    </lineage>
</organism>
<proteinExistence type="predicted"/>